<keyword evidence="1" id="KW-1133">Transmembrane helix</keyword>
<organism evidence="3">
    <name type="scientific">Pseudomonas saudimassiliensis</name>
    <dbReference type="NCBI Taxonomy" id="1461581"/>
    <lineage>
        <taxon>Bacteria</taxon>
        <taxon>Pseudomonadati</taxon>
        <taxon>Pseudomonadota</taxon>
        <taxon>Gammaproteobacteria</taxon>
        <taxon>Pseudomonadales</taxon>
        <taxon>Pseudomonadaceae</taxon>
        <taxon>Pseudomonas</taxon>
    </lineage>
</organism>
<feature type="chain" id="PRO_5007377925" description="Glycine zipper domain-containing protein" evidence="2">
    <location>
        <begin position="23"/>
        <end position="124"/>
    </location>
</feature>
<keyword evidence="1" id="KW-0812">Transmembrane</keyword>
<dbReference type="EMBL" id="LM997413">
    <property type="protein sequence ID" value="CEA03471.1"/>
    <property type="molecule type" value="Genomic_DNA"/>
</dbReference>
<keyword evidence="1" id="KW-0472">Membrane</keyword>
<evidence type="ECO:0000313" key="3">
    <source>
        <dbReference type="EMBL" id="CEA03471.1"/>
    </source>
</evidence>
<evidence type="ECO:0008006" key="4">
    <source>
        <dbReference type="Google" id="ProtNLM"/>
    </source>
</evidence>
<evidence type="ECO:0000256" key="2">
    <source>
        <dbReference type="SAM" id="SignalP"/>
    </source>
</evidence>
<proteinExistence type="predicted"/>
<feature type="signal peptide" evidence="2">
    <location>
        <begin position="1"/>
        <end position="22"/>
    </location>
</feature>
<evidence type="ECO:0000256" key="1">
    <source>
        <dbReference type="SAM" id="Phobius"/>
    </source>
</evidence>
<dbReference type="RefSeq" id="WP_044498736.1">
    <property type="nucleotide sequence ID" value="NZ_LK391969.1"/>
</dbReference>
<keyword evidence="2" id="KW-0732">Signal</keyword>
<protein>
    <recommendedName>
        <fullName evidence="4">Glycine zipper domain-containing protein</fullName>
    </recommendedName>
</protein>
<sequence>MKSVISFGLTLALFAASHAAQADEIVAQTTDATAGGALGLSTGVMLGGAAGGPLGALVGAGVGLFMGKGVQAASGLEERAYVVRDNSGAERVVRSPNATFAVGQQVGRQGARLRAIDNSDMPQG</sequence>
<name>A0A078MFI8_9PSED</name>
<dbReference type="AlphaFoldDB" id="A0A078MFI8"/>
<dbReference type="EMBL" id="LK391969">
    <property type="protein sequence ID" value="CEF26203.1"/>
    <property type="molecule type" value="Genomic_DNA"/>
</dbReference>
<gene>
    <name evidence="3" type="ORF">BN1049_01130</name>
</gene>
<accession>A0A078MFI8</accession>
<reference evidence="3" key="1">
    <citation type="submission" date="2014-07" db="EMBL/GenBank/DDBJ databases">
        <authorList>
            <person name="Urmite Genomes Urmite Genomes"/>
        </authorList>
    </citation>
    <scope>NUCLEOTIDE SEQUENCE</scope>
    <source>
        <strain evidence="3">12M76_air</strain>
    </source>
</reference>
<dbReference type="PATRIC" id="fig|1461581.3.peg.1106"/>
<feature type="transmembrane region" description="Helical" evidence="1">
    <location>
        <begin position="46"/>
        <end position="66"/>
    </location>
</feature>